<organism evidence="1 2">
    <name type="scientific">Enterospora canceri</name>
    <dbReference type="NCBI Taxonomy" id="1081671"/>
    <lineage>
        <taxon>Eukaryota</taxon>
        <taxon>Fungi</taxon>
        <taxon>Fungi incertae sedis</taxon>
        <taxon>Microsporidia</taxon>
        <taxon>Enterocytozoonidae</taxon>
        <taxon>Enterospora</taxon>
    </lineage>
</organism>
<accession>A0A1Y1S7D7</accession>
<reference evidence="1 2" key="1">
    <citation type="journal article" date="2017" name="Environ. Microbiol.">
        <title>Decay of the glycolytic pathway and adaptation to intranuclear parasitism within Enterocytozoonidae microsporidia.</title>
        <authorList>
            <person name="Wiredu Boakye D."/>
            <person name="Jaroenlak P."/>
            <person name="Prachumwat A."/>
            <person name="Williams T.A."/>
            <person name="Bateman K.S."/>
            <person name="Itsathitphaisarn O."/>
            <person name="Sritunyalucksana K."/>
            <person name="Paszkiewicz K.H."/>
            <person name="Moore K.A."/>
            <person name="Stentiford G.D."/>
            <person name="Williams B.A."/>
        </authorList>
    </citation>
    <scope>NUCLEOTIDE SEQUENCE [LARGE SCALE GENOMIC DNA]</scope>
    <source>
        <strain evidence="1 2">GB1</strain>
    </source>
</reference>
<comment type="caution">
    <text evidence="1">The sequence shown here is derived from an EMBL/GenBank/DDBJ whole genome shotgun (WGS) entry which is preliminary data.</text>
</comment>
<gene>
    <name evidence="1" type="ORF">ECANGB1_868</name>
</gene>
<name>A0A1Y1S7D7_9MICR</name>
<sequence>MHFIGFDIFRYRIKPEDSRDLRSICNRDLRNLHQTLFVNSVSDEISIYSNENMKIRIFVTESRITVELVNLKSMEYVLLAEFHGCATEMSGKSILVNKKYEIEFYTPDQCIQFHALCKQFTKSSHKKHSVKETSRLKAFQRLMHEF</sequence>
<dbReference type="Proteomes" id="UP000192639">
    <property type="component" value="Unassembled WGS sequence"/>
</dbReference>
<proteinExistence type="predicted"/>
<evidence type="ECO:0000313" key="1">
    <source>
        <dbReference type="EMBL" id="ORD94320.1"/>
    </source>
</evidence>
<evidence type="ECO:0000313" key="2">
    <source>
        <dbReference type="Proteomes" id="UP000192639"/>
    </source>
</evidence>
<dbReference type="VEuPathDB" id="MicrosporidiaDB:ECANGB1_868"/>
<dbReference type="AlphaFoldDB" id="A0A1Y1S7D7"/>
<dbReference type="EMBL" id="LWDP01000024">
    <property type="protein sequence ID" value="ORD94320.1"/>
    <property type="molecule type" value="Genomic_DNA"/>
</dbReference>
<protein>
    <submittedName>
        <fullName evidence="1">Uncharacterized protein</fullName>
    </submittedName>
</protein>
<keyword evidence="2" id="KW-1185">Reference proteome</keyword>